<accession>A0A1I5QFJ5</accession>
<proteinExistence type="predicted"/>
<feature type="domain" description="Metallo-beta-lactamase" evidence="2">
    <location>
        <begin position="56"/>
        <end position="253"/>
    </location>
</feature>
<keyword evidence="3" id="KW-0378">Hydrolase</keyword>
<dbReference type="PANTHER" id="PTHR30619:SF7">
    <property type="entry name" value="BETA-LACTAMASE DOMAIN PROTEIN"/>
    <property type="match status" value="1"/>
</dbReference>
<protein>
    <submittedName>
        <fullName evidence="3">Metal-dependent hydrolase, beta-lactamase superfamily II</fullName>
    </submittedName>
</protein>
<dbReference type="EMBL" id="FOXO01000002">
    <property type="protein sequence ID" value="SFP45084.1"/>
    <property type="molecule type" value="Genomic_DNA"/>
</dbReference>
<dbReference type="PANTHER" id="PTHR30619">
    <property type="entry name" value="DNA INTERNALIZATION/COMPETENCE PROTEIN COMEC/REC2"/>
    <property type="match status" value="1"/>
</dbReference>
<reference evidence="4" key="1">
    <citation type="submission" date="2016-10" db="EMBL/GenBank/DDBJ databases">
        <authorList>
            <person name="Varghese N."/>
            <person name="Submissions S."/>
        </authorList>
    </citation>
    <scope>NUCLEOTIDE SEQUENCE [LARGE SCALE GENOMIC DNA]</scope>
    <source>
        <strain evidence="4">P18</strain>
    </source>
</reference>
<dbReference type="Pfam" id="PF00753">
    <property type="entry name" value="Lactamase_B"/>
    <property type="match status" value="1"/>
</dbReference>
<dbReference type="RefSeq" id="WP_074883442.1">
    <property type="nucleotide sequence ID" value="NZ_FOXO01000002.1"/>
</dbReference>
<keyword evidence="4" id="KW-1185">Reference proteome</keyword>
<dbReference type="InterPro" id="IPR001279">
    <property type="entry name" value="Metallo-B-lactamas"/>
</dbReference>
<evidence type="ECO:0000259" key="2">
    <source>
        <dbReference type="Pfam" id="PF00753"/>
    </source>
</evidence>
<gene>
    <name evidence="3" type="ORF">SAMN04487928_102102</name>
</gene>
<dbReference type="InterPro" id="IPR036866">
    <property type="entry name" value="RibonucZ/Hydroxyglut_hydro"/>
</dbReference>
<evidence type="ECO:0000313" key="3">
    <source>
        <dbReference type="EMBL" id="SFP45084.1"/>
    </source>
</evidence>
<dbReference type="OrthoDB" id="9783680at2"/>
<keyword evidence="1" id="KW-0472">Membrane</keyword>
<dbReference type="Gene3D" id="3.60.15.10">
    <property type="entry name" value="Ribonuclease Z/Hydroxyacylglutathione hydrolase-like"/>
    <property type="match status" value="1"/>
</dbReference>
<dbReference type="InterPro" id="IPR052159">
    <property type="entry name" value="Competence_DNA_uptake"/>
</dbReference>
<dbReference type="GO" id="GO:0016787">
    <property type="term" value="F:hydrolase activity"/>
    <property type="evidence" value="ECO:0007669"/>
    <property type="project" value="UniProtKB-KW"/>
</dbReference>
<organism evidence="3 4">
    <name type="scientific">Butyrivibrio proteoclasticus</name>
    <dbReference type="NCBI Taxonomy" id="43305"/>
    <lineage>
        <taxon>Bacteria</taxon>
        <taxon>Bacillati</taxon>
        <taxon>Bacillota</taxon>
        <taxon>Clostridia</taxon>
        <taxon>Lachnospirales</taxon>
        <taxon>Lachnospiraceae</taxon>
        <taxon>Butyrivibrio</taxon>
    </lineage>
</organism>
<keyword evidence="1" id="KW-1133">Transmembrane helix</keyword>
<dbReference type="InterPro" id="IPR035681">
    <property type="entry name" value="ComA-like_MBL"/>
</dbReference>
<dbReference type="Proteomes" id="UP000182624">
    <property type="component" value="Unassembled WGS sequence"/>
</dbReference>
<evidence type="ECO:0000256" key="1">
    <source>
        <dbReference type="SAM" id="Phobius"/>
    </source>
</evidence>
<name>A0A1I5QFJ5_9FIRM</name>
<feature type="transmembrane region" description="Helical" evidence="1">
    <location>
        <begin position="9"/>
        <end position="29"/>
    </location>
</feature>
<dbReference type="AlphaFoldDB" id="A0A1I5QFJ5"/>
<evidence type="ECO:0000313" key="4">
    <source>
        <dbReference type="Proteomes" id="UP000182624"/>
    </source>
</evidence>
<keyword evidence="1" id="KW-0812">Transmembrane</keyword>
<dbReference type="SUPFAM" id="SSF56281">
    <property type="entry name" value="Metallo-hydrolase/oxidoreductase"/>
    <property type="match status" value="1"/>
</dbReference>
<dbReference type="CDD" id="cd07731">
    <property type="entry name" value="ComA-like_MBL-fold"/>
    <property type="match status" value="1"/>
</dbReference>
<sequence length="298" mass="33187">MNKHKSKPGLLLILIICLLIIIIGITQYVTHNNSSAIDESHVFSEGGLTIANLNVGKADCAVLQVDDIVGMIDTGTYDAYSTIDSFLKDNSITEIDFLILTHYDQDHIGSAVKIISSYDVKNIYLADYVSQKEYYTGLMDCIKARENIYFVNENIAFNYNDISIDIYPASSPDELLSNSNNADNNMSLVCMITFGAKNFLFTGDIEKDRIEQVINDGYSLSADWIKMPHHGGYTKNTSDLLAIVDPDFAIISTSNERPAEEKLLDLLSSLSIKTYDTTYGTIITYCDKNSIEITQKSN</sequence>